<feature type="signal peptide" evidence="1">
    <location>
        <begin position="1"/>
        <end position="27"/>
    </location>
</feature>
<accession>A0AAQ3QUC5</accession>
<gene>
    <name evidence="3" type="ORF">RZN69_14390</name>
</gene>
<evidence type="ECO:0000256" key="1">
    <source>
        <dbReference type="SAM" id="SignalP"/>
    </source>
</evidence>
<feature type="domain" description="Ice-binding protein C-terminal" evidence="2">
    <location>
        <begin position="184"/>
        <end position="210"/>
    </location>
</feature>
<dbReference type="Proteomes" id="UP001304300">
    <property type="component" value="Chromosome"/>
</dbReference>
<reference evidence="3 4" key="1">
    <citation type="submission" date="2023-10" db="EMBL/GenBank/DDBJ databases">
        <title>Rubellicoccus peritrichatus gen. nov., sp. nov., isolated from an algae of coral reef tank.</title>
        <authorList>
            <person name="Luo J."/>
        </authorList>
    </citation>
    <scope>NUCLEOTIDE SEQUENCE [LARGE SCALE GENOMIC DNA]</scope>
    <source>
        <strain evidence="3 4">CR14</strain>
    </source>
</reference>
<dbReference type="RefSeq" id="WP_317831828.1">
    <property type="nucleotide sequence ID" value="NZ_CP136920.1"/>
</dbReference>
<dbReference type="KEGG" id="puo:RZN69_14390"/>
<dbReference type="Pfam" id="PF07589">
    <property type="entry name" value="PEP-CTERM"/>
    <property type="match status" value="1"/>
</dbReference>
<keyword evidence="4" id="KW-1185">Reference proteome</keyword>
<evidence type="ECO:0000313" key="3">
    <source>
        <dbReference type="EMBL" id="WOO39810.1"/>
    </source>
</evidence>
<protein>
    <recommendedName>
        <fullName evidence="2">Ice-binding protein C-terminal domain-containing protein</fullName>
    </recommendedName>
</protein>
<organism evidence="3 4">
    <name type="scientific">Rubellicoccus peritrichatus</name>
    <dbReference type="NCBI Taxonomy" id="3080537"/>
    <lineage>
        <taxon>Bacteria</taxon>
        <taxon>Pseudomonadati</taxon>
        <taxon>Verrucomicrobiota</taxon>
        <taxon>Opitutia</taxon>
        <taxon>Puniceicoccales</taxon>
        <taxon>Cerasicoccaceae</taxon>
        <taxon>Rubellicoccus</taxon>
    </lineage>
</organism>
<dbReference type="EMBL" id="CP136920">
    <property type="protein sequence ID" value="WOO39810.1"/>
    <property type="molecule type" value="Genomic_DNA"/>
</dbReference>
<sequence>MHLDKNKKHKLTTITIGALLGSSSLNAIIVTNANLGLNGGIAGNRNGDFEWDIDDDGTAEVTILSGPDFGGYMDLIRPNNGFEARATGTGARDDLLSLGADTYVNAGIFNDGIIFSVFYRGNFSNVAGFTSGESGYIGFQFNPSGSLVLYGWAEVILTEGGATGTFEIVQWAYDNTGANIQTGAIPEPATIATGLGALALGAAGLRRWRKAKQAA</sequence>
<dbReference type="AlphaFoldDB" id="A0AAQ3QUC5"/>
<feature type="chain" id="PRO_5042990569" description="Ice-binding protein C-terminal domain-containing protein" evidence="1">
    <location>
        <begin position="28"/>
        <end position="215"/>
    </location>
</feature>
<name>A0AAQ3QUC5_9BACT</name>
<evidence type="ECO:0000259" key="2">
    <source>
        <dbReference type="Pfam" id="PF07589"/>
    </source>
</evidence>
<dbReference type="InterPro" id="IPR013424">
    <property type="entry name" value="Ice-binding_C"/>
</dbReference>
<evidence type="ECO:0000313" key="4">
    <source>
        <dbReference type="Proteomes" id="UP001304300"/>
    </source>
</evidence>
<keyword evidence="1" id="KW-0732">Signal</keyword>
<proteinExistence type="predicted"/>